<sequence>MGESTSMKFYAKKISFKEILGPTPQAQLVPAVGSTVFIDPSVLASMSDAWQNELDINPNFVRNIAGFDSFEVMRCLKIAMNYSNNDAANNHDLVRLADFARLIGSSCLISKISSALLQSNIFLAKKFVISHSLGQGFESIIDTLLLQTSPSDTDKLLADLEFRCLPNLFLDRVYKIR</sequence>
<evidence type="ECO:0000313" key="2">
    <source>
        <dbReference type="Proteomes" id="UP001152747"/>
    </source>
</evidence>
<dbReference type="EMBL" id="CANHGI010000001">
    <property type="protein sequence ID" value="CAI5438182.1"/>
    <property type="molecule type" value="Genomic_DNA"/>
</dbReference>
<dbReference type="AlphaFoldDB" id="A0A9P1I468"/>
<protein>
    <submittedName>
        <fullName evidence="1">Uncharacterized protein</fullName>
    </submittedName>
</protein>
<dbReference type="Proteomes" id="UP001152747">
    <property type="component" value="Unassembled WGS sequence"/>
</dbReference>
<keyword evidence="2" id="KW-1185">Reference proteome</keyword>
<accession>A0A9P1I468</accession>
<evidence type="ECO:0000313" key="1">
    <source>
        <dbReference type="EMBL" id="CAI5438182.1"/>
    </source>
</evidence>
<organism evidence="1 2">
    <name type="scientific">Caenorhabditis angaria</name>
    <dbReference type="NCBI Taxonomy" id="860376"/>
    <lineage>
        <taxon>Eukaryota</taxon>
        <taxon>Metazoa</taxon>
        <taxon>Ecdysozoa</taxon>
        <taxon>Nematoda</taxon>
        <taxon>Chromadorea</taxon>
        <taxon>Rhabditida</taxon>
        <taxon>Rhabditina</taxon>
        <taxon>Rhabditomorpha</taxon>
        <taxon>Rhabditoidea</taxon>
        <taxon>Rhabditidae</taxon>
        <taxon>Peloderinae</taxon>
        <taxon>Caenorhabditis</taxon>
    </lineage>
</organism>
<reference evidence="1" key="1">
    <citation type="submission" date="2022-11" db="EMBL/GenBank/DDBJ databases">
        <authorList>
            <person name="Kikuchi T."/>
        </authorList>
    </citation>
    <scope>NUCLEOTIDE SEQUENCE</scope>
    <source>
        <strain evidence="1">PS1010</strain>
    </source>
</reference>
<name>A0A9P1I468_9PELO</name>
<gene>
    <name evidence="1" type="ORF">CAMP_LOCUS819</name>
</gene>
<comment type="caution">
    <text evidence="1">The sequence shown here is derived from an EMBL/GenBank/DDBJ whole genome shotgun (WGS) entry which is preliminary data.</text>
</comment>
<proteinExistence type="predicted"/>